<dbReference type="EMBL" id="GBXM01020194">
    <property type="protein sequence ID" value="JAH88383.1"/>
    <property type="molecule type" value="Transcribed_RNA"/>
</dbReference>
<organism evidence="1">
    <name type="scientific">Anguilla anguilla</name>
    <name type="common">European freshwater eel</name>
    <name type="synonym">Muraena anguilla</name>
    <dbReference type="NCBI Taxonomy" id="7936"/>
    <lineage>
        <taxon>Eukaryota</taxon>
        <taxon>Metazoa</taxon>
        <taxon>Chordata</taxon>
        <taxon>Craniata</taxon>
        <taxon>Vertebrata</taxon>
        <taxon>Euteleostomi</taxon>
        <taxon>Actinopterygii</taxon>
        <taxon>Neopterygii</taxon>
        <taxon>Teleostei</taxon>
        <taxon>Anguilliformes</taxon>
        <taxon>Anguillidae</taxon>
        <taxon>Anguilla</taxon>
    </lineage>
</organism>
<accession>A0A0E9WFX7</accession>
<protein>
    <submittedName>
        <fullName evidence="1">Uncharacterized protein</fullName>
    </submittedName>
</protein>
<reference evidence="1" key="1">
    <citation type="submission" date="2014-11" db="EMBL/GenBank/DDBJ databases">
        <authorList>
            <person name="Amaro Gonzalez C."/>
        </authorList>
    </citation>
    <scope>NUCLEOTIDE SEQUENCE</scope>
</reference>
<dbReference type="AlphaFoldDB" id="A0A0E9WFX7"/>
<evidence type="ECO:0000313" key="1">
    <source>
        <dbReference type="EMBL" id="JAH88383.1"/>
    </source>
</evidence>
<reference evidence="1" key="2">
    <citation type="journal article" date="2015" name="Fish Shellfish Immunol.">
        <title>Early steps in the European eel (Anguilla anguilla)-Vibrio vulnificus interaction in the gills: Role of the RtxA13 toxin.</title>
        <authorList>
            <person name="Callol A."/>
            <person name="Pajuelo D."/>
            <person name="Ebbesson L."/>
            <person name="Teles M."/>
            <person name="MacKenzie S."/>
            <person name="Amaro C."/>
        </authorList>
    </citation>
    <scope>NUCLEOTIDE SEQUENCE</scope>
</reference>
<name>A0A0E9WFX7_ANGAN</name>
<proteinExistence type="predicted"/>
<sequence length="35" mass="4076">MLKLLHYRHLADTLIQSDSHIIYIASIYTAGYILK</sequence>